<keyword evidence="2" id="KW-1185">Reference proteome</keyword>
<reference evidence="1 2" key="1">
    <citation type="journal article" date="2022" name="Int. J. Syst. Evol. Microbiol.">
        <title>Miniphocaeibacter halophilus sp. nov., an ammonium-tolerant acetate-producing bacterium isolated from a biogas system.</title>
        <authorList>
            <person name="Schnurer A."/>
            <person name="Singh A."/>
            <person name="Bi S."/>
            <person name="Qiao W."/>
            <person name="Westerholm M."/>
        </authorList>
    </citation>
    <scope>NUCLEOTIDE SEQUENCE [LARGE SCALE GENOMIC DNA]</scope>
    <source>
        <strain evidence="1 2">AMB_01</strain>
    </source>
</reference>
<name>A0AC61MXD0_9FIRM</name>
<evidence type="ECO:0000313" key="2">
    <source>
        <dbReference type="Proteomes" id="UP000595814"/>
    </source>
</evidence>
<accession>A0AC61MXD0</accession>
<sequence>MYLLFIFLIILIIISFTIGRYPIYPKELFKYLLSIFNGNIENIPSEIITIITQIRAPRIIAAVFVGAALSIAGSNYQALFQNPMVSPDILGASQGAGFGAALGLFFTLGYSTTSFLAFSMGIIAVTITYLVSLKFKIDRILGLVLSGMTIGSIFSALISFIKLIADTDNTLPSITYWLMGSLASTKIGDLKLIIPPVTLGIVISMILKWRMNLLTMGEEEALTMGVNVKVVRLLVVVSTTLMTSACVSITGMIGWVGLIIPHFSRILVGNDYRFVVPTSGLVGATFLLIIDNIARTVATSEIPIGILTSFIGAPLFLYLIFKKGYD</sequence>
<gene>
    <name evidence="1" type="ORF">JFY71_03380</name>
</gene>
<dbReference type="EMBL" id="CP066744">
    <property type="protein sequence ID" value="QQK08595.1"/>
    <property type="molecule type" value="Genomic_DNA"/>
</dbReference>
<evidence type="ECO:0000313" key="1">
    <source>
        <dbReference type="EMBL" id="QQK08595.1"/>
    </source>
</evidence>
<protein>
    <submittedName>
        <fullName evidence="1">Iron ABC transporter permease</fullName>
    </submittedName>
</protein>
<organism evidence="1 2">
    <name type="scientific">Miniphocaeibacter halophilus</name>
    <dbReference type="NCBI Taxonomy" id="2931922"/>
    <lineage>
        <taxon>Bacteria</taxon>
        <taxon>Bacillati</taxon>
        <taxon>Bacillota</taxon>
        <taxon>Tissierellia</taxon>
        <taxon>Tissierellales</taxon>
        <taxon>Peptoniphilaceae</taxon>
        <taxon>Miniphocaeibacter</taxon>
    </lineage>
</organism>
<dbReference type="Proteomes" id="UP000595814">
    <property type="component" value="Chromosome"/>
</dbReference>
<proteinExistence type="predicted"/>